<feature type="compositionally biased region" description="Basic and acidic residues" evidence="1">
    <location>
        <begin position="1"/>
        <end position="33"/>
    </location>
</feature>
<dbReference type="STRING" id="337451.A0A3S3NPK1"/>
<keyword evidence="3" id="KW-1185">Reference proteome</keyword>
<feature type="compositionally biased region" description="Polar residues" evidence="1">
    <location>
        <begin position="43"/>
        <end position="52"/>
    </location>
</feature>
<organism evidence="2 3">
    <name type="scientific">Cinnamomum micranthum f. kanehirae</name>
    <dbReference type="NCBI Taxonomy" id="337451"/>
    <lineage>
        <taxon>Eukaryota</taxon>
        <taxon>Viridiplantae</taxon>
        <taxon>Streptophyta</taxon>
        <taxon>Embryophyta</taxon>
        <taxon>Tracheophyta</taxon>
        <taxon>Spermatophyta</taxon>
        <taxon>Magnoliopsida</taxon>
        <taxon>Magnoliidae</taxon>
        <taxon>Laurales</taxon>
        <taxon>Lauraceae</taxon>
        <taxon>Cinnamomum</taxon>
    </lineage>
</organism>
<evidence type="ECO:0000313" key="2">
    <source>
        <dbReference type="EMBL" id="RWR72690.1"/>
    </source>
</evidence>
<comment type="caution">
    <text evidence="2">The sequence shown here is derived from an EMBL/GenBank/DDBJ whole genome shotgun (WGS) entry which is preliminary data.</text>
</comment>
<sequence length="713" mass="78766">MDAKAHEIISEENGDRRGDQTSDQEREDTQGKEEESDCDTLDGSVSSQGETQTIKDDKVQRASRVPKKLPRKQSSENYPHTARTSTDRQEAKKLQFKMSESTPKNNKGALEATAKDLDNKFNNMKAPSKPSSESSEGGDKSTEELNDIDVLDEAPNVVQRNGTDGDMDNAEKNGLGEDKVNVENKNEEMELRIERLEGELREIAALEISLYSVVPEHGSSAHKVHTPARRLSRLYIHACKHWTQDKRASLARNSVSGLVLIAKSCGSDIPRLTFWWSNTIVLREIISLAFANSHHSSLLGRVVESNGNGKRNEGKPSSLKWNGAGSKQVKRLGFMQSDNDWQETSTFTAALEKIESWIFSRIIESVWWQTLTPHMQSPVEDLYTVKGLERPMGPALGDQQQGSFSINLWKSAFLDAYQRLCPVRAAGHECGCLPVLARMVMEQCVARLDVAMFNAILRESANEIPTDPVSDPIVDPRVLPIPAGDLSFGSGAQLKNSIGNWSRLLTDLFGMDADDIVKEDQINGEDDGSKGPDAESKSFRMLNALSDLLMLPKDMLIDSSIRKEVCPSLGLPLIKRILCNFTPDEFCPDPVPGVILEALNSESLLERRQSDKDLLSSFPCGAAPVVYCPPSQAEVAEKVADVAGQSQLGRNASIVQRRGYTSDEELDELEFPLTCIIDKMPPTPTAGNGRHEEAVCVGSGTVRYELLREVWSV</sequence>
<dbReference type="AlphaFoldDB" id="A0A3S3NPK1"/>
<dbReference type="OrthoDB" id="20172at2759"/>
<reference evidence="2 3" key="1">
    <citation type="journal article" date="2019" name="Nat. Plants">
        <title>Stout camphor tree genome fills gaps in understanding of flowering plant genome evolution.</title>
        <authorList>
            <person name="Chaw S.M."/>
            <person name="Liu Y.C."/>
            <person name="Wu Y.W."/>
            <person name="Wang H.Y."/>
            <person name="Lin C.I."/>
            <person name="Wu C.S."/>
            <person name="Ke H.M."/>
            <person name="Chang L.Y."/>
            <person name="Hsu C.Y."/>
            <person name="Yang H.T."/>
            <person name="Sudianto E."/>
            <person name="Hsu M.H."/>
            <person name="Wu K.P."/>
            <person name="Wang L.N."/>
            <person name="Leebens-Mack J.H."/>
            <person name="Tsai I.J."/>
        </authorList>
    </citation>
    <scope>NUCLEOTIDE SEQUENCE [LARGE SCALE GENOMIC DNA]</scope>
    <source>
        <strain evidence="3">cv. Chaw 1501</strain>
        <tissue evidence="2">Young leaves</tissue>
    </source>
</reference>
<dbReference type="Proteomes" id="UP000283530">
    <property type="component" value="Unassembled WGS sequence"/>
</dbReference>
<dbReference type="PANTHER" id="PTHR31344:SF11">
    <property type="entry name" value="NUCLEOLAR PROTEIN GAR2-LIKE PROTEIN"/>
    <property type="match status" value="1"/>
</dbReference>
<evidence type="ECO:0000256" key="1">
    <source>
        <dbReference type="SAM" id="MobiDB-lite"/>
    </source>
</evidence>
<proteinExistence type="predicted"/>
<dbReference type="PANTHER" id="PTHR31344">
    <property type="entry name" value="NUCLEAR PORE COMPLEX PROTEIN NUP205"/>
    <property type="match status" value="1"/>
</dbReference>
<dbReference type="InterPro" id="IPR021827">
    <property type="entry name" value="Nup186/Nup192/Nup205"/>
</dbReference>
<dbReference type="GO" id="GO:0005643">
    <property type="term" value="C:nuclear pore"/>
    <property type="evidence" value="ECO:0007669"/>
    <property type="project" value="InterPro"/>
</dbReference>
<dbReference type="EMBL" id="QPKB01000001">
    <property type="protein sequence ID" value="RWR72690.1"/>
    <property type="molecule type" value="Genomic_DNA"/>
</dbReference>
<feature type="compositionally biased region" description="Polar residues" evidence="1">
    <location>
        <begin position="75"/>
        <end position="84"/>
    </location>
</feature>
<feature type="region of interest" description="Disordered" evidence="1">
    <location>
        <begin position="304"/>
        <end position="323"/>
    </location>
</feature>
<accession>A0A3S3NPK1</accession>
<name>A0A3S3NPK1_9MAGN</name>
<gene>
    <name evidence="2" type="ORF">CKAN_00092900</name>
</gene>
<protein>
    <submittedName>
        <fullName evidence="2">Nucleolar protein gar2-related isoform 2</fullName>
    </submittedName>
</protein>
<evidence type="ECO:0000313" key="3">
    <source>
        <dbReference type="Proteomes" id="UP000283530"/>
    </source>
</evidence>
<feature type="region of interest" description="Disordered" evidence="1">
    <location>
        <begin position="1"/>
        <end position="175"/>
    </location>
</feature>